<dbReference type="EMBL" id="QRVK01000029">
    <property type="protein sequence ID" value="RGS40334.1"/>
    <property type="molecule type" value="Genomic_DNA"/>
</dbReference>
<proteinExistence type="predicted"/>
<dbReference type="GO" id="GO:0003824">
    <property type="term" value="F:catalytic activity"/>
    <property type="evidence" value="ECO:0007669"/>
    <property type="project" value="InterPro"/>
</dbReference>
<evidence type="ECO:0000313" key="3">
    <source>
        <dbReference type="EMBL" id="RGS40334.1"/>
    </source>
</evidence>
<keyword evidence="1" id="KW-0315">Glutamine amidotransferase</keyword>
<accession>A0A3R5WKS4</accession>
<reference evidence="3 4" key="1">
    <citation type="submission" date="2018-08" db="EMBL/GenBank/DDBJ databases">
        <title>A genome reference for cultivated species of the human gut microbiota.</title>
        <authorList>
            <person name="Zou Y."/>
            <person name="Xue W."/>
            <person name="Luo G."/>
        </authorList>
    </citation>
    <scope>NUCLEOTIDE SEQUENCE [LARGE SCALE GENOMIC DNA]</scope>
    <source>
        <strain evidence="3 4">AF22-21</strain>
    </source>
</reference>
<evidence type="ECO:0000259" key="2">
    <source>
        <dbReference type="Pfam" id="PF07685"/>
    </source>
</evidence>
<gene>
    <name evidence="3" type="ORF">DWX94_10505</name>
</gene>
<dbReference type="OrthoDB" id="9782045at2"/>
<evidence type="ECO:0000256" key="1">
    <source>
        <dbReference type="ARBA" id="ARBA00022962"/>
    </source>
</evidence>
<organism evidence="3 4">
    <name type="scientific">Coprococcus eutactus</name>
    <dbReference type="NCBI Taxonomy" id="33043"/>
    <lineage>
        <taxon>Bacteria</taxon>
        <taxon>Bacillati</taxon>
        <taxon>Bacillota</taxon>
        <taxon>Clostridia</taxon>
        <taxon>Lachnospirales</taxon>
        <taxon>Lachnospiraceae</taxon>
        <taxon>Coprococcus</taxon>
    </lineage>
</organism>
<dbReference type="Pfam" id="PF07685">
    <property type="entry name" value="GATase_3"/>
    <property type="match status" value="1"/>
</dbReference>
<dbReference type="RefSeq" id="WP_119203027.1">
    <property type="nucleotide sequence ID" value="NZ_WQPE01000034.1"/>
</dbReference>
<name>A0A3R5WKS4_9FIRM</name>
<dbReference type="AlphaFoldDB" id="A0A3R5WKS4"/>
<feature type="domain" description="CobB/CobQ-like glutamine amidotransferase" evidence="2">
    <location>
        <begin position="5"/>
        <end position="193"/>
    </location>
</feature>
<dbReference type="Proteomes" id="UP000283295">
    <property type="component" value="Unassembled WGS sequence"/>
</dbReference>
<comment type="caution">
    <text evidence="3">The sequence shown here is derived from an EMBL/GenBank/DDBJ whole genome shotgun (WGS) entry which is preliminary data.</text>
</comment>
<protein>
    <recommendedName>
        <fullName evidence="2">CobB/CobQ-like glutamine amidotransferase domain-containing protein</fullName>
    </recommendedName>
</protein>
<sequence length="238" mass="27017">MKIEILYPEICTLYGDKGNTMYLQKCLPDAEFVTTGLNEKPLFLRENIDMVYMCSMSEKSQELVLDRLMQYKDEIAACMKDGKALFLLVGNSMELLGDYIKREDGTRVTGLGVVPGMYSVRQAPNRFNTLIKAKFNDMTLIGYTSRFAHTYGIPEDMTFCKVEIGQGSNPDTMNEGICKNRVIATYIHGPLLIQNPDFVHYLLEKLDAPMKEIPFEAAMRKAYDVKLAEYGKPDLELS</sequence>
<evidence type="ECO:0000313" key="4">
    <source>
        <dbReference type="Proteomes" id="UP000283295"/>
    </source>
</evidence>
<dbReference type="InterPro" id="IPR011698">
    <property type="entry name" value="GATase_3"/>
</dbReference>